<dbReference type="InterPro" id="IPR014721">
    <property type="entry name" value="Ribsml_uS5_D2-typ_fold_subgr"/>
</dbReference>
<keyword evidence="5 7" id="KW-0378">Hydrolase</keyword>
<comment type="function">
    <text evidence="1 7">RNaseP catalyzes the removal of the 5'-leader sequence from pre-tRNA to produce the mature 5'-terminus. It can also cleave other RNA substrates such as 4.5S RNA. The protein component plays an auxiliary but essential role in vivo by binding to the 5'-leader sequence and broadening the substrate specificity of the ribozyme.</text>
</comment>
<evidence type="ECO:0000313" key="10">
    <source>
        <dbReference type="Proteomes" id="UP000176604"/>
    </source>
</evidence>
<dbReference type="AlphaFoldDB" id="A0A1F7UFG8"/>
<dbReference type="GO" id="GO:0042781">
    <property type="term" value="F:3'-tRNA processing endoribonuclease activity"/>
    <property type="evidence" value="ECO:0007669"/>
    <property type="project" value="TreeGrafter"/>
</dbReference>
<dbReference type="GO" id="GO:0030677">
    <property type="term" value="C:ribonuclease P complex"/>
    <property type="evidence" value="ECO:0007669"/>
    <property type="project" value="TreeGrafter"/>
</dbReference>
<comment type="catalytic activity">
    <reaction evidence="7">
        <text>Endonucleolytic cleavage of RNA, removing 5'-extranucleotides from tRNA precursor.</text>
        <dbReference type="EC" id="3.1.26.5"/>
    </reaction>
</comment>
<protein>
    <recommendedName>
        <fullName evidence="7 8">Ribonuclease P protein component</fullName>
        <shortName evidence="7">RNase P protein</shortName>
        <shortName evidence="7">RNaseP protein</shortName>
        <ecNumber evidence="7 8">3.1.26.5</ecNumber>
    </recommendedName>
    <alternativeName>
        <fullName evidence="7">Protein C5</fullName>
    </alternativeName>
</protein>
<evidence type="ECO:0000256" key="5">
    <source>
        <dbReference type="ARBA" id="ARBA00022801"/>
    </source>
</evidence>
<dbReference type="PANTHER" id="PTHR33992:SF1">
    <property type="entry name" value="RIBONUCLEASE P PROTEIN COMPONENT"/>
    <property type="match status" value="1"/>
</dbReference>
<dbReference type="Gene3D" id="3.30.230.10">
    <property type="match status" value="1"/>
</dbReference>
<comment type="caution">
    <text evidence="9">The sequence shown here is derived from an EMBL/GenBank/DDBJ whole genome shotgun (WGS) entry which is preliminary data.</text>
</comment>
<comment type="similarity">
    <text evidence="7">Belongs to the RnpA family.</text>
</comment>
<dbReference type="NCBIfam" id="TIGR00188">
    <property type="entry name" value="rnpA"/>
    <property type="match status" value="1"/>
</dbReference>
<dbReference type="GO" id="GO:0004526">
    <property type="term" value="F:ribonuclease P activity"/>
    <property type="evidence" value="ECO:0007669"/>
    <property type="project" value="UniProtKB-UniRule"/>
</dbReference>
<evidence type="ECO:0000256" key="6">
    <source>
        <dbReference type="ARBA" id="ARBA00022884"/>
    </source>
</evidence>
<dbReference type="InterPro" id="IPR020539">
    <property type="entry name" value="RNase_P_CS"/>
</dbReference>
<dbReference type="GO" id="GO:0001682">
    <property type="term" value="P:tRNA 5'-leader removal"/>
    <property type="evidence" value="ECO:0007669"/>
    <property type="project" value="UniProtKB-UniRule"/>
</dbReference>
<dbReference type="Proteomes" id="UP000176604">
    <property type="component" value="Unassembled WGS sequence"/>
</dbReference>
<gene>
    <name evidence="7" type="primary">rnpA</name>
    <name evidence="9" type="ORF">A3J43_04020</name>
</gene>
<dbReference type="Pfam" id="PF00825">
    <property type="entry name" value="Ribonuclease_P"/>
    <property type="match status" value="1"/>
</dbReference>
<evidence type="ECO:0000256" key="2">
    <source>
        <dbReference type="ARBA" id="ARBA00022694"/>
    </source>
</evidence>
<accession>A0A1F7UFG8</accession>
<sequence length="112" mass="13039">MLTRPQRLVREEDFTRVYRRGRQARGGWLTLRVGPGLRGQTRFGIVVPNAVVARAVNRNRIRRQLRALIAHEFSTFPNGFDCIFQVHASPPRTMAEIKAEFMQVREKLNRHS</sequence>
<keyword evidence="6 7" id="KW-0694">RNA-binding</keyword>
<dbReference type="InterPro" id="IPR020568">
    <property type="entry name" value="Ribosomal_Su5_D2-typ_SF"/>
</dbReference>
<dbReference type="SUPFAM" id="SSF54211">
    <property type="entry name" value="Ribosomal protein S5 domain 2-like"/>
    <property type="match status" value="1"/>
</dbReference>
<name>A0A1F7UFG8_9BACT</name>
<dbReference type="GO" id="GO:0000049">
    <property type="term" value="F:tRNA binding"/>
    <property type="evidence" value="ECO:0007669"/>
    <property type="project" value="UniProtKB-UniRule"/>
</dbReference>
<evidence type="ECO:0000313" key="9">
    <source>
        <dbReference type="EMBL" id="OGL77009.1"/>
    </source>
</evidence>
<keyword evidence="3 7" id="KW-0540">Nuclease</keyword>
<dbReference type="InterPro" id="IPR000100">
    <property type="entry name" value="RNase_P"/>
</dbReference>
<dbReference type="PANTHER" id="PTHR33992">
    <property type="entry name" value="RIBONUCLEASE P PROTEIN COMPONENT"/>
    <property type="match status" value="1"/>
</dbReference>
<evidence type="ECO:0000256" key="3">
    <source>
        <dbReference type="ARBA" id="ARBA00022722"/>
    </source>
</evidence>
<dbReference type="EC" id="3.1.26.5" evidence="7 8"/>
<evidence type="ECO:0000256" key="1">
    <source>
        <dbReference type="ARBA" id="ARBA00002663"/>
    </source>
</evidence>
<organism evidence="9 10">
    <name type="scientific">Candidatus Uhrbacteria bacterium RIFCSPHIGHO2_12_FULL_54_23</name>
    <dbReference type="NCBI Taxonomy" id="1802397"/>
    <lineage>
        <taxon>Bacteria</taxon>
        <taxon>Candidatus Uhriibacteriota</taxon>
    </lineage>
</organism>
<keyword evidence="4 7" id="KW-0255">Endonuclease</keyword>
<reference evidence="9 10" key="1">
    <citation type="journal article" date="2016" name="Nat. Commun.">
        <title>Thousands of microbial genomes shed light on interconnected biogeochemical processes in an aquifer system.</title>
        <authorList>
            <person name="Anantharaman K."/>
            <person name="Brown C.T."/>
            <person name="Hug L.A."/>
            <person name="Sharon I."/>
            <person name="Castelle C.J."/>
            <person name="Probst A.J."/>
            <person name="Thomas B.C."/>
            <person name="Singh A."/>
            <person name="Wilkins M.J."/>
            <person name="Karaoz U."/>
            <person name="Brodie E.L."/>
            <person name="Williams K.H."/>
            <person name="Hubbard S.S."/>
            <person name="Banfield J.F."/>
        </authorList>
    </citation>
    <scope>NUCLEOTIDE SEQUENCE [LARGE SCALE GENOMIC DNA]</scope>
</reference>
<evidence type="ECO:0000256" key="4">
    <source>
        <dbReference type="ARBA" id="ARBA00022759"/>
    </source>
</evidence>
<comment type="subunit">
    <text evidence="7">Consists of a catalytic RNA component (M1 or rnpB) and a protein subunit.</text>
</comment>
<proteinExistence type="inferred from homology"/>
<keyword evidence="2 7" id="KW-0819">tRNA processing</keyword>
<dbReference type="HAMAP" id="MF_00227">
    <property type="entry name" value="RNase_P"/>
    <property type="match status" value="1"/>
</dbReference>
<dbReference type="STRING" id="1802397.A3J43_04020"/>
<evidence type="ECO:0000256" key="8">
    <source>
        <dbReference type="NCBIfam" id="TIGR00188"/>
    </source>
</evidence>
<evidence type="ECO:0000256" key="7">
    <source>
        <dbReference type="HAMAP-Rule" id="MF_00227"/>
    </source>
</evidence>
<dbReference type="EMBL" id="MGEF01000068">
    <property type="protein sequence ID" value="OGL77009.1"/>
    <property type="molecule type" value="Genomic_DNA"/>
</dbReference>
<dbReference type="PROSITE" id="PS00648">
    <property type="entry name" value="RIBONUCLEASE_P"/>
    <property type="match status" value="1"/>
</dbReference>